<evidence type="ECO:0000256" key="5">
    <source>
        <dbReference type="ARBA" id="ARBA00023136"/>
    </source>
</evidence>
<reference evidence="7 8" key="1">
    <citation type="journal article" date="2007" name="Appl. Environ. Microbiol.">
        <title>Genome sequence of the cellulolytic gliding bacterium Cytophaga hutchinsonii.</title>
        <authorList>
            <person name="Xie G."/>
            <person name="Bruce D.C."/>
            <person name="Challacombe J.F."/>
            <person name="Chertkov O."/>
            <person name="Detter J.C."/>
            <person name="Gilna P."/>
            <person name="Han C.S."/>
            <person name="Lucas S."/>
            <person name="Misra M."/>
            <person name="Myers G.L."/>
            <person name="Richardson P."/>
            <person name="Tapia R."/>
            <person name="Thayer N."/>
            <person name="Thompson L.S."/>
            <person name="Brettin T.S."/>
            <person name="Henrissat B."/>
            <person name="Wilson D.B."/>
            <person name="McBride M.J."/>
        </authorList>
    </citation>
    <scope>NUCLEOTIDE SEQUENCE [LARGE SCALE GENOMIC DNA]</scope>
    <source>
        <strain evidence="8">ATCC 33406 / DSM 1761 / CIP 103989 / NBRC 15051 / NCIMB 9469 / D465</strain>
    </source>
</reference>
<evidence type="ECO:0000313" key="7">
    <source>
        <dbReference type="EMBL" id="ABG60781.1"/>
    </source>
</evidence>
<evidence type="ECO:0000256" key="3">
    <source>
        <dbReference type="ARBA" id="ARBA00022692"/>
    </source>
</evidence>
<keyword evidence="5 6" id="KW-0472">Membrane</keyword>
<dbReference type="RefSeq" id="WP_011586888.1">
    <property type="nucleotide sequence ID" value="NC_008255.1"/>
</dbReference>
<organism evidence="7 8">
    <name type="scientific">Cytophaga hutchinsonii (strain ATCC 33406 / DSM 1761 / CIP 103989 / NBRC 15051 / NCIMB 9469 / D465)</name>
    <dbReference type="NCBI Taxonomy" id="269798"/>
    <lineage>
        <taxon>Bacteria</taxon>
        <taxon>Pseudomonadati</taxon>
        <taxon>Bacteroidota</taxon>
        <taxon>Cytophagia</taxon>
        <taxon>Cytophagales</taxon>
        <taxon>Cytophagaceae</taxon>
        <taxon>Cytophaga</taxon>
    </lineage>
</organism>
<evidence type="ECO:0000256" key="2">
    <source>
        <dbReference type="ARBA" id="ARBA00022475"/>
    </source>
</evidence>
<evidence type="ECO:0000256" key="6">
    <source>
        <dbReference type="SAM" id="Phobius"/>
    </source>
</evidence>
<dbReference type="PANTHER" id="PTHR30213:SF1">
    <property type="entry name" value="INNER MEMBRANE PROTEIN YHJD"/>
    <property type="match status" value="1"/>
</dbReference>
<dbReference type="AlphaFoldDB" id="A0A6N4SWU9"/>
<evidence type="ECO:0000256" key="4">
    <source>
        <dbReference type="ARBA" id="ARBA00022989"/>
    </source>
</evidence>
<protein>
    <submittedName>
        <fullName evidence="7">Probable ribonuclease</fullName>
    </submittedName>
</protein>
<keyword evidence="8" id="KW-1185">Reference proteome</keyword>
<dbReference type="Pfam" id="PF03631">
    <property type="entry name" value="Virul_fac_BrkB"/>
    <property type="match status" value="1"/>
</dbReference>
<feature type="transmembrane region" description="Helical" evidence="6">
    <location>
        <begin position="214"/>
        <end position="237"/>
    </location>
</feature>
<dbReference type="GO" id="GO:0005886">
    <property type="term" value="C:plasma membrane"/>
    <property type="evidence" value="ECO:0007669"/>
    <property type="project" value="UniProtKB-SubCell"/>
</dbReference>
<feature type="transmembrane region" description="Helical" evidence="6">
    <location>
        <begin position="31"/>
        <end position="54"/>
    </location>
</feature>
<keyword evidence="3 6" id="KW-0812">Transmembrane</keyword>
<name>A0A6N4SWU9_CYTH3</name>
<dbReference type="EMBL" id="CP000383">
    <property type="protein sequence ID" value="ABG60781.1"/>
    <property type="molecule type" value="Genomic_DNA"/>
</dbReference>
<dbReference type="KEGG" id="chu:CHU_3548"/>
<dbReference type="Proteomes" id="UP000001822">
    <property type="component" value="Chromosome"/>
</dbReference>
<feature type="transmembrane region" description="Helical" evidence="6">
    <location>
        <begin position="177"/>
        <end position="202"/>
    </location>
</feature>
<feature type="transmembrane region" description="Helical" evidence="6">
    <location>
        <begin position="140"/>
        <end position="165"/>
    </location>
</feature>
<dbReference type="PIRSF" id="PIRSF035875">
    <property type="entry name" value="RNase_BN"/>
    <property type="match status" value="1"/>
</dbReference>
<dbReference type="OrthoDB" id="9797028at2"/>
<accession>A0A6N4SWU9</accession>
<feature type="transmembrane region" description="Helical" evidence="6">
    <location>
        <begin position="93"/>
        <end position="114"/>
    </location>
</feature>
<dbReference type="InterPro" id="IPR017039">
    <property type="entry name" value="Virul_fac_BrkB"/>
</dbReference>
<feature type="transmembrane region" description="Helical" evidence="6">
    <location>
        <begin position="249"/>
        <end position="270"/>
    </location>
</feature>
<keyword evidence="4 6" id="KW-1133">Transmembrane helix</keyword>
<comment type="subcellular location">
    <subcellularLocation>
        <location evidence="1">Cell membrane</location>
        <topology evidence="1">Multi-pass membrane protein</topology>
    </subcellularLocation>
</comment>
<gene>
    <name evidence="7" type="primary">rbn</name>
    <name evidence="7" type="ordered locus">CHU_3548</name>
</gene>
<dbReference type="NCBIfam" id="TIGR00765">
    <property type="entry name" value="yihY_not_rbn"/>
    <property type="match status" value="1"/>
</dbReference>
<sequence>MLIYLKDFPGLLKTTFKEWNKRDPFRQSAVIAYYAIFSMPGLLVLIVTIMGYFFSRDVVSQNIIHQIASTFGAEVAKQTELMLLNAGKTKETILGSIIGVATLLVGATGVFVALQKTLNEIWEVEITNKKGILPMLKNRLFSFGLILAIAFLLLISLVVSTALSAVGEWIQSDMSEIFIAFFNIINFTVSLIIISFLFALIFRILPDVHITWKQVWLGAILTGILFTIGKTAIGFYFGKATPESAYGAGGSIVLLLLWVSYSSMILFFGAEFTHTFTKKYFPVKTDQLSKEEKEEVLKV</sequence>
<dbReference type="PANTHER" id="PTHR30213">
    <property type="entry name" value="INNER MEMBRANE PROTEIN YHJD"/>
    <property type="match status" value="1"/>
</dbReference>
<evidence type="ECO:0000256" key="1">
    <source>
        <dbReference type="ARBA" id="ARBA00004651"/>
    </source>
</evidence>
<proteinExistence type="predicted"/>
<evidence type="ECO:0000313" key="8">
    <source>
        <dbReference type="Proteomes" id="UP000001822"/>
    </source>
</evidence>
<keyword evidence="2" id="KW-1003">Cell membrane</keyword>